<name>A0ACC3BHT7_PYRYE</name>
<keyword evidence="2" id="KW-1185">Reference proteome</keyword>
<comment type="caution">
    <text evidence="1">The sequence shown here is derived from an EMBL/GenBank/DDBJ whole genome shotgun (WGS) entry which is preliminary data.</text>
</comment>
<accession>A0ACC3BHT7</accession>
<sequence length="482" mass="50719">MQRSLSSSPTSALTSPLLPSAFAIVCTPRPSLSPARFCVTMAAFIAPCVGLTVGRTQSRHGSPRSVRPFQVHLLPAAPVRAARVGLRMATNLAKEKGTSARPYKIAVLTGDGAGPAVTDVAISVLESVGSFADIHFDFERFSYASDDDASTVAPETIAACKAADAVLRGPQGKTRADSAHDSLRAGLGLFAQLRPVTVTEQLVGQSPLRPDIVTGTDLLVVREVSGGALPYSPPSEEGESDDSASSIMSYDTAAVERIGQVALSAAALRSGRVTNVDKADAMKVSAFWRRKLHAYFAKAAKNRPEISLDDLFVDDFCREVVLRPRAFDVVVTSNLFGDLLCETVAALSGPQRLSPSAWFGEDVAVFGPADVYNLSAYPESTMGKTIRNSSLVANPVSTIRAAAMMLRYALAEPAAANLIQQALARTMDAVSTNDAPAYAGMQEMLAGNAPLVDAAGFGDAMLSSLDVMFALEVVCAPEECGE</sequence>
<dbReference type="EMBL" id="CM020618">
    <property type="protein sequence ID" value="KAK1857445.1"/>
    <property type="molecule type" value="Genomic_DNA"/>
</dbReference>
<evidence type="ECO:0000313" key="2">
    <source>
        <dbReference type="Proteomes" id="UP000798662"/>
    </source>
</evidence>
<organism evidence="1 2">
    <name type="scientific">Pyropia yezoensis</name>
    <name type="common">Susabi-nori</name>
    <name type="synonym">Porphyra yezoensis</name>
    <dbReference type="NCBI Taxonomy" id="2788"/>
    <lineage>
        <taxon>Eukaryota</taxon>
        <taxon>Rhodophyta</taxon>
        <taxon>Bangiophyceae</taxon>
        <taxon>Bangiales</taxon>
        <taxon>Bangiaceae</taxon>
        <taxon>Pyropia</taxon>
    </lineage>
</organism>
<protein>
    <submittedName>
        <fullName evidence="1">Uncharacterized protein</fullName>
    </submittedName>
</protein>
<reference evidence="1" key="1">
    <citation type="submission" date="2019-11" db="EMBL/GenBank/DDBJ databases">
        <title>Nori genome reveals adaptations in red seaweeds to the harsh intertidal environment.</title>
        <authorList>
            <person name="Wang D."/>
            <person name="Mao Y."/>
        </authorList>
    </citation>
    <scope>NUCLEOTIDE SEQUENCE</scope>
    <source>
        <tissue evidence="1">Gametophyte</tissue>
    </source>
</reference>
<dbReference type="Proteomes" id="UP000798662">
    <property type="component" value="Chromosome 1"/>
</dbReference>
<gene>
    <name evidence="1" type="ORF">I4F81_000062</name>
</gene>
<evidence type="ECO:0000313" key="1">
    <source>
        <dbReference type="EMBL" id="KAK1857445.1"/>
    </source>
</evidence>
<proteinExistence type="predicted"/>